<dbReference type="Proteomes" id="UP000215509">
    <property type="component" value="Unassembled WGS sequence"/>
</dbReference>
<evidence type="ECO:0000313" key="2">
    <source>
        <dbReference type="Proteomes" id="UP000215509"/>
    </source>
</evidence>
<dbReference type="OrthoDB" id="2671673at2"/>
<sequence>MVFVVISINAMIKDAGYKTLKIDKEMLSHLAESIQKQGFEYVTLLSGVIEVVGFVVAGRLTGDRVIILGNAAKEQPNSQEANHDTSNL</sequence>
<name>A0A229UKK6_9BACL</name>
<organism evidence="1 2">
    <name type="scientific">Paenibacillus rigui</name>
    <dbReference type="NCBI Taxonomy" id="554312"/>
    <lineage>
        <taxon>Bacteria</taxon>
        <taxon>Bacillati</taxon>
        <taxon>Bacillota</taxon>
        <taxon>Bacilli</taxon>
        <taxon>Bacillales</taxon>
        <taxon>Paenibacillaceae</taxon>
        <taxon>Paenibacillus</taxon>
    </lineage>
</organism>
<accession>A0A229UKK6</accession>
<dbReference type="EMBL" id="NMQW01000036">
    <property type="protein sequence ID" value="OXM83988.1"/>
    <property type="molecule type" value="Genomic_DNA"/>
</dbReference>
<evidence type="ECO:0000313" key="1">
    <source>
        <dbReference type="EMBL" id="OXM83988.1"/>
    </source>
</evidence>
<reference evidence="1 2" key="1">
    <citation type="submission" date="2017-07" db="EMBL/GenBank/DDBJ databases">
        <title>Genome sequencing and assembly of Paenibacillus rigui.</title>
        <authorList>
            <person name="Mayilraj S."/>
        </authorList>
    </citation>
    <scope>NUCLEOTIDE SEQUENCE [LARGE SCALE GENOMIC DNA]</scope>
    <source>
        <strain evidence="1 2">JCM 16352</strain>
    </source>
</reference>
<keyword evidence="2" id="KW-1185">Reference proteome</keyword>
<proteinExistence type="predicted"/>
<gene>
    <name evidence="1" type="ORF">CF651_23030</name>
</gene>
<comment type="caution">
    <text evidence="1">The sequence shown here is derived from an EMBL/GenBank/DDBJ whole genome shotgun (WGS) entry which is preliminary data.</text>
</comment>
<dbReference type="AlphaFoldDB" id="A0A229UKK6"/>
<protein>
    <submittedName>
        <fullName evidence="1">Uncharacterized protein</fullName>
    </submittedName>
</protein>